<protein>
    <submittedName>
        <fullName evidence="3">PIR Superfamily Protein</fullName>
    </submittedName>
</protein>
<organism evidence="2 3">
    <name type="scientific">Strongyloides papillosus</name>
    <name type="common">Intestinal threadworm</name>
    <dbReference type="NCBI Taxonomy" id="174720"/>
    <lineage>
        <taxon>Eukaryota</taxon>
        <taxon>Metazoa</taxon>
        <taxon>Ecdysozoa</taxon>
        <taxon>Nematoda</taxon>
        <taxon>Chromadorea</taxon>
        <taxon>Rhabditida</taxon>
        <taxon>Tylenchina</taxon>
        <taxon>Panagrolaimomorpha</taxon>
        <taxon>Strongyloidoidea</taxon>
        <taxon>Strongyloididae</taxon>
        <taxon>Strongyloides</taxon>
    </lineage>
</organism>
<keyword evidence="1" id="KW-1133">Transmembrane helix</keyword>
<keyword evidence="1" id="KW-0812">Transmembrane</keyword>
<keyword evidence="2" id="KW-1185">Reference proteome</keyword>
<dbReference type="Proteomes" id="UP000046392">
    <property type="component" value="Unplaced"/>
</dbReference>
<sequence length="122" mass="14131">MGGISSQETEETINIINDNMQAQGRNTMDSSDHMKHIYYGETLSLVTKIFAIVGLIGTIIFIIRCCIAYHKLQKRSSRSNHCKFNLFYLTSLLLSSNEELKDMVHQMRERFLELMEKIVLKI</sequence>
<evidence type="ECO:0000313" key="2">
    <source>
        <dbReference type="Proteomes" id="UP000046392"/>
    </source>
</evidence>
<dbReference type="AlphaFoldDB" id="A0A0N5BGR9"/>
<feature type="transmembrane region" description="Helical" evidence="1">
    <location>
        <begin position="49"/>
        <end position="69"/>
    </location>
</feature>
<evidence type="ECO:0000256" key="1">
    <source>
        <dbReference type="SAM" id="Phobius"/>
    </source>
</evidence>
<name>A0A0N5BGR9_STREA</name>
<dbReference type="WBParaSite" id="SPAL_0000516900.1">
    <property type="protein sequence ID" value="SPAL_0000516900.1"/>
    <property type="gene ID" value="SPAL_0000516900"/>
</dbReference>
<proteinExistence type="predicted"/>
<accession>A0A0N5BGR9</accession>
<evidence type="ECO:0000313" key="3">
    <source>
        <dbReference type="WBParaSite" id="SPAL_0000516900.1"/>
    </source>
</evidence>
<reference evidence="3" key="1">
    <citation type="submission" date="2017-02" db="UniProtKB">
        <authorList>
            <consortium name="WormBaseParasite"/>
        </authorList>
    </citation>
    <scope>IDENTIFICATION</scope>
</reference>
<keyword evidence="1" id="KW-0472">Membrane</keyword>